<sequence length="210" mass="22920">MESKASEYRGRLKYSNITKRNIRERIYRLLVFIGIIGLWHYAAVRIDSPLLLPKPMEIGKALISSATDPKILLNLSITMKRVLKGFLYALLVGLPLGYLMGLSELAEKLLSGIIDSVRQVPIMAWVPLTIIWLGIGDGPTLFMIALSGVFPVILNTIQGVRGISKDYYNAAKSMGAGPLSIFINVVIPASIPDVLVGARLAVGIGWMSVV</sequence>
<feature type="transmembrane region" description="Helical" evidence="7">
    <location>
        <begin position="26"/>
        <end position="44"/>
    </location>
</feature>
<keyword evidence="2 7" id="KW-0813">Transport</keyword>
<dbReference type="OrthoDB" id="9804353at2"/>
<feature type="transmembrane region" description="Helical" evidence="7">
    <location>
        <begin position="117"/>
        <end position="135"/>
    </location>
</feature>
<dbReference type="CDD" id="cd06261">
    <property type="entry name" value="TM_PBP2"/>
    <property type="match status" value="1"/>
</dbReference>
<protein>
    <submittedName>
        <fullName evidence="9">Putative aliphatic sulfonates transport permease protein SsuC</fullName>
    </submittedName>
</protein>
<keyword evidence="6 7" id="KW-0472">Membrane</keyword>
<comment type="similarity">
    <text evidence="7">Belongs to the binding-protein-dependent transport system permease family.</text>
</comment>
<evidence type="ECO:0000256" key="5">
    <source>
        <dbReference type="ARBA" id="ARBA00022989"/>
    </source>
</evidence>
<dbReference type="GO" id="GO:0005886">
    <property type="term" value="C:plasma membrane"/>
    <property type="evidence" value="ECO:0007669"/>
    <property type="project" value="UniProtKB-SubCell"/>
</dbReference>
<accession>A0A1U7M3Z2</accession>
<keyword evidence="3" id="KW-1003">Cell membrane</keyword>
<comment type="subcellular location">
    <subcellularLocation>
        <location evidence="1 7">Cell membrane</location>
        <topology evidence="1 7">Multi-pass membrane protein</topology>
    </subcellularLocation>
</comment>
<gene>
    <name evidence="9" type="primary">ssuC_4</name>
    <name evidence="9" type="ORF">TICRE_20070</name>
</gene>
<keyword evidence="5 7" id="KW-1133">Transmembrane helix</keyword>
<dbReference type="PANTHER" id="PTHR30151">
    <property type="entry name" value="ALKANE SULFONATE ABC TRANSPORTER-RELATED, MEMBRANE SUBUNIT"/>
    <property type="match status" value="1"/>
</dbReference>
<evidence type="ECO:0000313" key="10">
    <source>
        <dbReference type="Proteomes" id="UP000186112"/>
    </source>
</evidence>
<dbReference type="AlphaFoldDB" id="A0A1U7M3Z2"/>
<name>A0A1U7M3Z2_TISCR</name>
<evidence type="ECO:0000256" key="2">
    <source>
        <dbReference type="ARBA" id="ARBA00022448"/>
    </source>
</evidence>
<feature type="domain" description="ABC transmembrane type-1" evidence="8">
    <location>
        <begin position="75"/>
        <end position="210"/>
    </location>
</feature>
<dbReference type="Gene3D" id="1.10.3720.10">
    <property type="entry name" value="MetI-like"/>
    <property type="match status" value="1"/>
</dbReference>
<organism evidence="9 10">
    <name type="scientific">Tissierella creatinophila DSM 6911</name>
    <dbReference type="NCBI Taxonomy" id="1123403"/>
    <lineage>
        <taxon>Bacteria</taxon>
        <taxon>Bacillati</taxon>
        <taxon>Bacillota</taxon>
        <taxon>Tissierellia</taxon>
        <taxon>Tissierellales</taxon>
        <taxon>Tissierellaceae</taxon>
        <taxon>Tissierella</taxon>
    </lineage>
</organism>
<evidence type="ECO:0000256" key="3">
    <source>
        <dbReference type="ARBA" id="ARBA00022475"/>
    </source>
</evidence>
<evidence type="ECO:0000259" key="8">
    <source>
        <dbReference type="PROSITE" id="PS50928"/>
    </source>
</evidence>
<evidence type="ECO:0000256" key="4">
    <source>
        <dbReference type="ARBA" id="ARBA00022692"/>
    </source>
</evidence>
<dbReference type="GO" id="GO:0055085">
    <property type="term" value="P:transmembrane transport"/>
    <property type="evidence" value="ECO:0007669"/>
    <property type="project" value="InterPro"/>
</dbReference>
<dbReference type="NCBIfam" id="NF040733">
    <property type="entry name" value="ABC_perm_U"/>
    <property type="match status" value="1"/>
</dbReference>
<keyword evidence="4 7" id="KW-0812">Transmembrane</keyword>
<dbReference type="Pfam" id="PF00528">
    <property type="entry name" value="BPD_transp_1"/>
    <property type="match status" value="1"/>
</dbReference>
<dbReference type="PROSITE" id="PS50928">
    <property type="entry name" value="ABC_TM1"/>
    <property type="match status" value="1"/>
</dbReference>
<feature type="transmembrane region" description="Helical" evidence="7">
    <location>
        <begin position="181"/>
        <end position="207"/>
    </location>
</feature>
<evidence type="ECO:0000256" key="6">
    <source>
        <dbReference type="ARBA" id="ARBA00023136"/>
    </source>
</evidence>
<dbReference type="Proteomes" id="UP000186112">
    <property type="component" value="Unassembled WGS sequence"/>
</dbReference>
<evidence type="ECO:0000256" key="7">
    <source>
        <dbReference type="RuleBase" id="RU363032"/>
    </source>
</evidence>
<dbReference type="InterPro" id="IPR000515">
    <property type="entry name" value="MetI-like"/>
</dbReference>
<dbReference type="InterPro" id="IPR035906">
    <property type="entry name" value="MetI-like_sf"/>
</dbReference>
<keyword evidence="10" id="KW-1185">Reference proteome</keyword>
<dbReference type="EMBL" id="LTDM01000044">
    <property type="protein sequence ID" value="OLS02032.1"/>
    <property type="molecule type" value="Genomic_DNA"/>
</dbReference>
<comment type="caution">
    <text evidence="9">The sequence shown here is derived from an EMBL/GenBank/DDBJ whole genome shotgun (WGS) entry which is preliminary data.</text>
</comment>
<reference evidence="9 10" key="1">
    <citation type="submission" date="2016-02" db="EMBL/GenBank/DDBJ databases">
        <title>Genome sequence of Tissierella creatinophila DSM 6911.</title>
        <authorList>
            <person name="Poehlein A."/>
            <person name="Daniel R."/>
        </authorList>
    </citation>
    <scope>NUCLEOTIDE SEQUENCE [LARGE SCALE GENOMIC DNA]</scope>
    <source>
        <strain evidence="9 10">DSM 6911</strain>
    </source>
</reference>
<proteinExistence type="inferred from homology"/>
<dbReference type="SUPFAM" id="SSF161098">
    <property type="entry name" value="MetI-like"/>
    <property type="match status" value="1"/>
</dbReference>
<feature type="transmembrane region" description="Helical" evidence="7">
    <location>
        <begin position="85"/>
        <end position="105"/>
    </location>
</feature>
<feature type="transmembrane region" description="Helical" evidence="7">
    <location>
        <begin position="141"/>
        <end position="160"/>
    </location>
</feature>
<dbReference type="PANTHER" id="PTHR30151:SF0">
    <property type="entry name" value="ABC TRANSPORTER PERMEASE PROTEIN MJ0413-RELATED"/>
    <property type="match status" value="1"/>
</dbReference>
<evidence type="ECO:0000313" key="9">
    <source>
        <dbReference type="EMBL" id="OLS02032.1"/>
    </source>
</evidence>
<evidence type="ECO:0000256" key="1">
    <source>
        <dbReference type="ARBA" id="ARBA00004651"/>
    </source>
</evidence>